<evidence type="ECO:0000259" key="2">
    <source>
        <dbReference type="Pfam" id="PF25431"/>
    </source>
</evidence>
<dbReference type="Pfam" id="PF25431">
    <property type="entry name" value="zf-C17orf113"/>
    <property type="match status" value="1"/>
</dbReference>
<dbReference type="Proteomes" id="UP000190962">
    <property type="component" value="Unassembled WGS sequence"/>
</dbReference>
<reference evidence="3 4" key="1">
    <citation type="submission" date="2016-11" db="EMBL/GenBank/DDBJ databases">
        <title>Mixed transmission modes and dynamic genome evolution in an obligate animal-bacterial symbiosis.</title>
        <authorList>
            <person name="Russell S.L."/>
            <person name="Corbett-Detig R.B."/>
            <person name="Cavanaugh C.M."/>
        </authorList>
    </citation>
    <scope>NUCLEOTIDE SEQUENCE [LARGE SCALE GENOMIC DNA]</scope>
    <source>
        <strain evidence="3">MA-KB16</strain>
    </source>
</reference>
<dbReference type="AlphaFoldDB" id="A0A1T2CG23"/>
<feature type="compositionally biased region" description="Polar residues" evidence="1">
    <location>
        <begin position="1"/>
        <end position="15"/>
    </location>
</feature>
<feature type="compositionally biased region" description="Acidic residues" evidence="1">
    <location>
        <begin position="18"/>
        <end position="32"/>
    </location>
</feature>
<feature type="domain" description="C17orf113 probable zinc finger" evidence="2">
    <location>
        <begin position="59"/>
        <end position="117"/>
    </location>
</feature>
<comment type="caution">
    <text evidence="3">The sequence shown here is derived from an EMBL/GenBank/DDBJ whole genome shotgun (WGS) entry which is preliminary data.</text>
</comment>
<dbReference type="InterPro" id="IPR057456">
    <property type="entry name" value="Znf_C17orf113"/>
</dbReference>
<dbReference type="EMBL" id="MPNX01000062">
    <property type="protein sequence ID" value="OOY33741.1"/>
    <property type="molecule type" value="Genomic_DNA"/>
</dbReference>
<evidence type="ECO:0000313" key="3">
    <source>
        <dbReference type="EMBL" id="OOY33741.1"/>
    </source>
</evidence>
<evidence type="ECO:0000256" key="1">
    <source>
        <dbReference type="SAM" id="MobiDB-lite"/>
    </source>
</evidence>
<feature type="region of interest" description="Disordered" evidence="1">
    <location>
        <begin position="1"/>
        <end position="48"/>
    </location>
</feature>
<evidence type="ECO:0000313" key="4">
    <source>
        <dbReference type="Proteomes" id="UP000190962"/>
    </source>
</evidence>
<sequence length="119" mass="13713">MKRTLFQFSFTTNRQCDNENEDNVNGDSESESDSNQTDGPSRSKKTKVKKTFQTSWLAKWPWLRKDEKGMKCKVCLDHKKANTFTGSSGCDNYRTSTLKRHVESSDHKDSLRAEALQKD</sequence>
<accession>A0A1T2CG23</accession>
<proteinExistence type="predicted"/>
<organism evidence="3 4">
    <name type="scientific">Solemya velum gill symbiont</name>
    <dbReference type="NCBI Taxonomy" id="2340"/>
    <lineage>
        <taxon>Bacteria</taxon>
        <taxon>Pseudomonadati</taxon>
        <taxon>Pseudomonadota</taxon>
        <taxon>Gammaproteobacteria</taxon>
        <taxon>sulfur-oxidizing symbionts</taxon>
    </lineage>
</organism>
<protein>
    <recommendedName>
        <fullName evidence="2">C17orf113 probable zinc finger domain-containing protein</fullName>
    </recommendedName>
</protein>
<name>A0A1T2CG23_SOVGS</name>
<gene>
    <name evidence="3" type="ORF">BOV88_13660</name>
</gene>